<evidence type="ECO:0000256" key="2">
    <source>
        <dbReference type="ARBA" id="ARBA00023157"/>
    </source>
</evidence>
<keyword evidence="3" id="KW-0175">Coiled coil</keyword>
<proteinExistence type="predicted"/>
<accession>A0A667Y3T4</accession>
<dbReference type="SUPFAM" id="SSF56436">
    <property type="entry name" value="C-type lectin-like"/>
    <property type="match status" value="1"/>
</dbReference>
<evidence type="ECO:0000313" key="5">
    <source>
        <dbReference type="Ensembl" id="ENSMMDP00005016126.1"/>
    </source>
</evidence>
<sequence length="206" mass="23597">AILFNTMKEKDQLQGKYETLRTELVALTKERDALTKERDQLKASSNNLMTEKDQLQSHYDTVSASRDALQLEVDRLKLGQNCSQGWEKFGCSCYYVSSELKTWNESHDDCANKGAHLVIINSREEQAFLNKFAVRAWIGLSDGEDEGKWKWVDGSPLVGEGFWQNGEPNDENGREDCAELISGVGEWNDMPCMHRQRWICEEVIKN</sequence>
<dbReference type="Pfam" id="PF00059">
    <property type="entry name" value="Lectin_C"/>
    <property type="match status" value="1"/>
</dbReference>
<keyword evidence="2" id="KW-1015">Disulfide bond</keyword>
<dbReference type="InterPro" id="IPR016187">
    <property type="entry name" value="CTDL_fold"/>
</dbReference>
<name>A0A667Y3T4_9TELE</name>
<dbReference type="AlphaFoldDB" id="A0A667Y3T4"/>
<dbReference type="InterPro" id="IPR016186">
    <property type="entry name" value="C-type_lectin-like/link_sf"/>
</dbReference>
<dbReference type="GeneTree" id="ENSGT01020000230338"/>
<dbReference type="InterPro" id="IPR033989">
    <property type="entry name" value="CD209-like_CTLD"/>
</dbReference>
<reference evidence="5" key="1">
    <citation type="submission" date="2019-06" db="EMBL/GenBank/DDBJ databases">
        <authorList>
            <consortium name="Wellcome Sanger Institute Data Sharing"/>
        </authorList>
    </citation>
    <scope>NUCLEOTIDE SEQUENCE [LARGE SCALE GENOMIC DNA]</scope>
</reference>
<dbReference type="GO" id="GO:0030246">
    <property type="term" value="F:carbohydrate binding"/>
    <property type="evidence" value="ECO:0007669"/>
    <property type="project" value="UniProtKB-KW"/>
</dbReference>
<dbReference type="Gene3D" id="3.10.100.10">
    <property type="entry name" value="Mannose-Binding Protein A, subunit A"/>
    <property type="match status" value="1"/>
</dbReference>
<protein>
    <submittedName>
        <fullName evidence="5">CD209 antigen-like protein C</fullName>
    </submittedName>
</protein>
<dbReference type="InterPro" id="IPR018378">
    <property type="entry name" value="C-type_lectin_CS"/>
</dbReference>
<dbReference type="PROSITE" id="PS00615">
    <property type="entry name" value="C_TYPE_LECTIN_1"/>
    <property type="match status" value="1"/>
</dbReference>
<dbReference type="InterPro" id="IPR001304">
    <property type="entry name" value="C-type_lectin-like"/>
</dbReference>
<dbReference type="Gene3D" id="1.20.5.400">
    <property type="match status" value="1"/>
</dbReference>
<dbReference type="Ensembl" id="ENSMMDT00005016552.1">
    <property type="protein sequence ID" value="ENSMMDP00005016126.1"/>
    <property type="gene ID" value="ENSMMDG00005008176.1"/>
</dbReference>
<feature type="domain" description="C-type lectin" evidence="4">
    <location>
        <begin position="89"/>
        <end position="201"/>
    </location>
</feature>
<evidence type="ECO:0000259" key="4">
    <source>
        <dbReference type="PROSITE" id="PS50041"/>
    </source>
</evidence>
<dbReference type="CDD" id="cd03590">
    <property type="entry name" value="CLECT_DC-SIGN_like"/>
    <property type="match status" value="1"/>
</dbReference>
<dbReference type="PROSITE" id="PS50041">
    <property type="entry name" value="C_TYPE_LECTIN_2"/>
    <property type="match status" value="1"/>
</dbReference>
<dbReference type="InParanoid" id="A0A667Y3T4"/>
<dbReference type="SMART" id="SM00034">
    <property type="entry name" value="CLECT"/>
    <property type="match status" value="1"/>
</dbReference>
<evidence type="ECO:0000313" key="6">
    <source>
        <dbReference type="Proteomes" id="UP000472263"/>
    </source>
</evidence>
<keyword evidence="6" id="KW-1185">Reference proteome</keyword>
<evidence type="ECO:0000256" key="3">
    <source>
        <dbReference type="SAM" id="Coils"/>
    </source>
</evidence>
<dbReference type="Proteomes" id="UP000472263">
    <property type="component" value="Chromosome 23"/>
</dbReference>
<gene>
    <name evidence="5" type="primary">LOC115355578</name>
</gene>
<reference evidence="5" key="3">
    <citation type="submission" date="2025-09" db="UniProtKB">
        <authorList>
            <consortium name="Ensembl"/>
        </authorList>
    </citation>
    <scope>IDENTIFICATION</scope>
</reference>
<dbReference type="PANTHER" id="PTHR22803">
    <property type="entry name" value="MANNOSE, PHOSPHOLIPASE, LECTIN RECEPTOR RELATED"/>
    <property type="match status" value="1"/>
</dbReference>
<organism evidence="5 6">
    <name type="scientific">Myripristis murdjan</name>
    <name type="common">pinecone soldierfish</name>
    <dbReference type="NCBI Taxonomy" id="586833"/>
    <lineage>
        <taxon>Eukaryota</taxon>
        <taxon>Metazoa</taxon>
        <taxon>Chordata</taxon>
        <taxon>Craniata</taxon>
        <taxon>Vertebrata</taxon>
        <taxon>Euteleostomi</taxon>
        <taxon>Actinopterygii</taxon>
        <taxon>Neopterygii</taxon>
        <taxon>Teleostei</taxon>
        <taxon>Neoteleostei</taxon>
        <taxon>Acanthomorphata</taxon>
        <taxon>Holocentriformes</taxon>
        <taxon>Holocentridae</taxon>
        <taxon>Myripristis</taxon>
    </lineage>
</organism>
<dbReference type="InterPro" id="IPR050111">
    <property type="entry name" value="C-type_lectin/snaclec_domain"/>
</dbReference>
<keyword evidence="1" id="KW-0430">Lectin</keyword>
<reference evidence="5" key="2">
    <citation type="submission" date="2025-08" db="UniProtKB">
        <authorList>
            <consortium name="Ensembl"/>
        </authorList>
    </citation>
    <scope>IDENTIFICATION</scope>
</reference>
<evidence type="ECO:0000256" key="1">
    <source>
        <dbReference type="ARBA" id="ARBA00022734"/>
    </source>
</evidence>
<feature type="coiled-coil region" evidence="3">
    <location>
        <begin position="10"/>
        <end position="58"/>
    </location>
</feature>